<feature type="coiled-coil region" evidence="1">
    <location>
        <begin position="33"/>
        <end position="70"/>
    </location>
</feature>
<dbReference type="PROSITE" id="PS51257">
    <property type="entry name" value="PROKAR_LIPOPROTEIN"/>
    <property type="match status" value="1"/>
</dbReference>
<proteinExistence type="predicted"/>
<evidence type="ECO:0000256" key="1">
    <source>
        <dbReference type="SAM" id="Coils"/>
    </source>
</evidence>
<keyword evidence="1" id="KW-0175">Coiled coil</keyword>
<name>A0A2V4DP86_9GAMM</name>
<dbReference type="RefSeq" id="WP_110447690.1">
    <property type="nucleotide sequence ID" value="NZ_CP132381.1"/>
</dbReference>
<reference evidence="2 3" key="1">
    <citation type="submission" date="2018-05" db="EMBL/GenBank/DDBJ databases">
        <title>Reference genomes for bee gut microbiota database.</title>
        <authorList>
            <person name="Ellegaard K.M."/>
        </authorList>
    </citation>
    <scope>NUCLEOTIDE SEQUENCE [LARGE SCALE GENOMIC DNA]</scope>
    <source>
        <strain evidence="2 3">ESL0172</strain>
    </source>
</reference>
<dbReference type="AlphaFoldDB" id="A0A2V4DP86"/>
<dbReference type="EMBL" id="QGLO01000004">
    <property type="protein sequence ID" value="PXY91757.1"/>
    <property type="molecule type" value="Genomic_DNA"/>
</dbReference>
<gene>
    <name evidence="2" type="ORF">DKK78_05410</name>
</gene>
<evidence type="ECO:0000313" key="3">
    <source>
        <dbReference type="Proteomes" id="UP000247673"/>
    </source>
</evidence>
<evidence type="ECO:0008006" key="4">
    <source>
        <dbReference type="Google" id="ProtNLM"/>
    </source>
</evidence>
<evidence type="ECO:0000313" key="2">
    <source>
        <dbReference type="EMBL" id="PXY91757.1"/>
    </source>
</evidence>
<comment type="caution">
    <text evidence="2">The sequence shown here is derived from an EMBL/GenBank/DDBJ whole genome shotgun (WGS) entry which is preliminary data.</text>
</comment>
<protein>
    <recommendedName>
        <fullName evidence="4">DUF2570 domain-containing protein</fullName>
    </recommendedName>
</protein>
<sequence length="109" mass="12720">MDKLKQIYRLSPIVLLVITVFASCFAYQCFEDEQTAKKQLTELTSQLEKLQQVIEKNNQIIAQREQEKARDAISIKRLHEQMKDALKNNHCANEIMPSNISDWIRNGKN</sequence>
<organism evidence="2 3">
    <name type="scientific">Gilliamella apis</name>
    <dbReference type="NCBI Taxonomy" id="1970738"/>
    <lineage>
        <taxon>Bacteria</taxon>
        <taxon>Pseudomonadati</taxon>
        <taxon>Pseudomonadota</taxon>
        <taxon>Gammaproteobacteria</taxon>
        <taxon>Orbales</taxon>
        <taxon>Orbaceae</taxon>
        <taxon>Gilliamella</taxon>
    </lineage>
</organism>
<dbReference type="OrthoDB" id="7068074at2"/>
<accession>A0A2V4DP86</accession>
<keyword evidence="3" id="KW-1185">Reference proteome</keyword>
<dbReference type="Proteomes" id="UP000247673">
    <property type="component" value="Unassembled WGS sequence"/>
</dbReference>